<comment type="caution">
    <text evidence="2">The sequence shown here is derived from an EMBL/GenBank/DDBJ whole genome shotgun (WGS) entry which is preliminary data.</text>
</comment>
<evidence type="ECO:0000313" key="2">
    <source>
        <dbReference type="EMBL" id="VEL41363.1"/>
    </source>
</evidence>
<dbReference type="AlphaFoldDB" id="A0A448XP00"/>
<accession>A0A448XP00</accession>
<evidence type="ECO:0008006" key="4">
    <source>
        <dbReference type="Google" id="ProtNLM"/>
    </source>
</evidence>
<evidence type="ECO:0000256" key="1">
    <source>
        <dbReference type="SAM" id="SignalP"/>
    </source>
</evidence>
<keyword evidence="1" id="KW-0732">Signal</keyword>
<dbReference type="EMBL" id="CAAALY010268991">
    <property type="protein sequence ID" value="VEL41363.1"/>
    <property type="molecule type" value="Genomic_DNA"/>
</dbReference>
<sequence length="108" mass="12192">MGLIIVQSFVIILSILLRSKKRRVSSAWLEKTQYAVHTRQTVISEDEFAVREERQRVVLPSLFSSLVQLVHTTQRLCRNSNCTNTFAARTLGLLTAAPTPAIDRPDIV</sequence>
<feature type="signal peptide" evidence="1">
    <location>
        <begin position="1"/>
        <end position="26"/>
    </location>
</feature>
<protein>
    <recommendedName>
        <fullName evidence="4">Secreted protein</fullName>
    </recommendedName>
</protein>
<gene>
    <name evidence="2" type="ORF">PXEA_LOCUS34803</name>
</gene>
<dbReference type="Proteomes" id="UP000784294">
    <property type="component" value="Unassembled WGS sequence"/>
</dbReference>
<name>A0A448XP00_9PLAT</name>
<feature type="chain" id="PRO_5019288989" description="Secreted protein" evidence="1">
    <location>
        <begin position="27"/>
        <end position="108"/>
    </location>
</feature>
<reference evidence="2" key="1">
    <citation type="submission" date="2018-11" db="EMBL/GenBank/DDBJ databases">
        <authorList>
            <consortium name="Pathogen Informatics"/>
        </authorList>
    </citation>
    <scope>NUCLEOTIDE SEQUENCE</scope>
</reference>
<keyword evidence="3" id="KW-1185">Reference proteome</keyword>
<feature type="non-terminal residue" evidence="2">
    <location>
        <position position="1"/>
    </location>
</feature>
<organism evidence="2 3">
    <name type="scientific">Protopolystoma xenopodis</name>
    <dbReference type="NCBI Taxonomy" id="117903"/>
    <lineage>
        <taxon>Eukaryota</taxon>
        <taxon>Metazoa</taxon>
        <taxon>Spiralia</taxon>
        <taxon>Lophotrochozoa</taxon>
        <taxon>Platyhelminthes</taxon>
        <taxon>Monogenea</taxon>
        <taxon>Polyopisthocotylea</taxon>
        <taxon>Polystomatidea</taxon>
        <taxon>Polystomatidae</taxon>
        <taxon>Protopolystoma</taxon>
    </lineage>
</organism>
<proteinExistence type="predicted"/>
<evidence type="ECO:0000313" key="3">
    <source>
        <dbReference type="Proteomes" id="UP000784294"/>
    </source>
</evidence>